<dbReference type="EMBL" id="AMZO01000013">
    <property type="protein sequence ID" value="ELR65998.1"/>
    <property type="molecule type" value="Genomic_DNA"/>
</dbReference>
<dbReference type="AlphaFoldDB" id="L8JCI4"/>
<reference evidence="2 3" key="1">
    <citation type="submission" date="2012-12" db="EMBL/GenBank/DDBJ databases">
        <title>Genome Assembly of Photobacterium sp. AK15.</title>
        <authorList>
            <person name="Khatri I."/>
            <person name="Vaidya B."/>
            <person name="Srinivas T.N.R."/>
            <person name="Subramanian S."/>
            <person name="Pinnaka A."/>
        </authorList>
    </citation>
    <scope>NUCLEOTIDE SEQUENCE [LARGE SCALE GENOMIC DNA]</scope>
    <source>
        <strain evidence="2 3">AK15</strain>
    </source>
</reference>
<dbReference type="Gene3D" id="2.60.120.10">
    <property type="entry name" value="Jelly Rolls"/>
    <property type="match status" value="1"/>
</dbReference>
<feature type="domain" description="ChrR-like cupin" evidence="1">
    <location>
        <begin position="19"/>
        <end position="111"/>
    </location>
</feature>
<dbReference type="Proteomes" id="UP000011134">
    <property type="component" value="Unassembled WGS sequence"/>
</dbReference>
<evidence type="ECO:0000259" key="1">
    <source>
        <dbReference type="Pfam" id="PF12973"/>
    </source>
</evidence>
<dbReference type="InterPro" id="IPR011051">
    <property type="entry name" value="RmlC_Cupin_sf"/>
</dbReference>
<evidence type="ECO:0000313" key="3">
    <source>
        <dbReference type="Proteomes" id="UP000011134"/>
    </source>
</evidence>
<dbReference type="SUPFAM" id="SSF51182">
    <property type="entry name" value="RmlC-like cupins"/>
    <property type="match status" value="1"/>
</dbReference>
<sequence>MAKYAVNYWNALSGASHNRWHAVDGTDGMIEQVTLSMDNETGDYTRLTRFKAGADTTPFGVYQHTYPEEVFIISGRLYDQTNNIWLEQGHYANRPPGEPHGPFLCEQECIVLEISMLSQSGQT</sequence>
<name>L8JCI4_9GAMM</name>
<dbReference type="RefSeq" id="WP_007465002.1">
    <property type="nucleotide sequence ID" value="NZ_AMZO01000013.1"/>
</dbReference>
<dbReference type="PATRIC" id="fig|1056511.3.peg.1928"/>
<keyword evidence="3" id="KW-1185">Reference proteome</keyword>
<dbReference type="Pfam" id="PF12973">
    <property type="entry name" value="Cupin_7"/>
    <property type="match status" value="1"/>
</dbReference>
<organism evidence="2 3">
    <name type="scientific">Photobacterium marinum</name>
    <dbReference type="NCBI Taxonomy" id="1056511"/>
    <lineage>
        <taxon>Bacteria</taxon>
        <taxon>Pseudomonadati</taxon>
        <taxon>Pseudomonadota</taxon>
        <taxon>Gammaproteobacteria</taxon>
        <taxon>Vibrionales</taxon>
        <taxon>Vibrionaceae</taxon>
        <taxon>Photobacterium</taxon>
    </lineage>
</organism>
<evidence type="ECO:0000313" key="2">
    <source>
        <dbReference type="EMBL" id="ELR65998.1"/>
    </source>
</evidence>
<accession>L8JCI4</accession>
<dbReference type="InterPro" id="IPR014710">
    <property type="entry name" value="RmlC-like_jellyroll"/>
</dbReference>
<proteinExistence type="predicted"/>
<dbReference type="OrthoDB" id="9793147at2"/>
<gene>
    <name evidence="2" type="ORF">C942_00440</name>
</gene>
<dbReference type="InterPro" id="IPR025979">
    <property type="entry name" value="ChrR-like_cupin_dom"/>
</dbReference>
<comment type="caution">
    <text evidence="2">The sequence shown here is derived from an EMBL/GenBank/DDBJ whole genome shotgun (WGS) entry which is preliminary data.</text>
</comment>
<protein>
    <recommendedName>
        <fullName evidence="1">ChrR-like cupin domain-containing protein</fullName>
    </recommendedName>
</protein>